<organism evidence="5 6">
    <name type="scientific">Morella rubra</name>
    <name type="common">Chinese bayberry</name>
    <dbReference type="NCBI Taxonomy" id="262757"/>
    <lineage>
        <taxon>Eukaryota</taxon>
        <taxon>Viridiplantae</taxon>
        <taxon>Streptophyta</taxon>
        <taxon>Embryophyta</taxon>
        <taxon>Tracheophyta</taxon>
        <taxon>Spermatophyta</taxon>
        <taxon>Magnoliopsida</taxon>
        <taxon>eudicotyledons</taxon>
        <taxon>Gunneridae</taxon>
        <taxon>Pentapetalae</taxon>
        <taxon>rosids</taxon>
        <taxon>fabids</taxon>
        <taxon>Fagales</taxon>
        <taxon>Myricaceae</taxon>
        <taxon>Morella</taxon>
    </lineage>
</organism>
<gene>
    <name evidence="5" type="ORF">CJ030_MR2G018486</name>
</gene>
<dbReference type="PANTHER" id="PTHR13126">
    <property type="entry name" value="CHAPERONE ATP11"/>
    <property type="match status" value="1"/>
</dbReference>
<name>A0A6A1W9Q4_9ROSI</name>
<comment type="subcellular location">
    <subcellularLocation>
        <location evidence="1">Mitochondrion</location>
    </subcellularLocation>
</comment>
<comment type="similarity">
    <text evidence="2">Belongs to the ATP11 family.</text>
</comment>
<sequence length="253" mass="28664">MQRLSSLALRTTASSSTLTTLLNHASSTCVIPKQSFSALSLQSNLQKLQEGAIPGDFVKWGSLGFCRTSSFATGFTPLQRKPLDSIMDIERVKDRSPEDIASIWDDYHLGRGHIGASMKANLYYLLEQRAVDCRYFVIPLWKGSGYTTMFAQVLMPHIIFTGLEDYKARGSQAAPYFTVSYYKEFAESKGLVLIRGDVVFTSKLSDTEAKWLLETAQSFYLNDVRYKLVERFNKETHDFEFKDVLQALDMPML</sequence>
<reference evidence="5 6" key="1">
    <citation type="journal article" date="2019" name="Plant Biotechnol. J.">
        <title>The red bayberry genome and genetic basis of sex determination.</title>
        <authorList>
            <person name="Jia H.M."/>
            <person name="Jia H.J."/>
            <person name="Cai Q.L."/>
            <person name="Wang Y."/>
            <person name="Zhao H.B."/>
            <person name="Yang W.F."/>
            <person name="Wang G.Y."/>
            <person name="Li Y.H."/>
            <person name="Zhan D.L."/>
            <person name="Shen Y.T."/>
            <person name="Niu Q.F."/>
            <person name="Chang L."/>
            <person name="Qiu J."/>
            <person name="Zhao L."/>
            <person name="Xie H.B."/>
            <person name="Fu W.Y."/>
            <person name="Jin J."/>
            <person name="Li X.W."/>
            <person name="Jiao Y."/>
            <person name="Zhou C.C."/>
            <person name="Tu T."/>
            <person name="Chai C.Y."/>
            <person name="Gao J.L."/>
            <person name="Fan L.J."/>
            <person name="van de Weg E."/>
            <person name="Wang J.Y."/>
            <person name="Gao Z.S."/>
        </authorList>
    </citation>
    <scope>NUCLEOTIDE SEQUENCE [LARGE SCALE GENOMIC DNA]</scope>
    <source>
        <tissue evidence="5">Leaves</tissue>
    </source>
</reference>
<evidence type="ECO:0000256" key="2">
    <source>
        <dbReference type="ARBA" id="ARBA00009116"/>
    </source>
</evidence>
<dbReference type="EMBL" id="RXIC02000020">
    <property type="protein sequence ID" value="KAB1221994.1"/>
    <property type="molecule type" value="Genomic_DNA"/>
</dbReference>
<comment type="caution">
    <text evidence="5">The sequence shown here is derived from an EMBL/GenBank/DDBJ whole genome shotgun (WGS) entry which is preliminary data.</text>
</comment>
<dbReference type="GO" id="GO:0005739">
    <property type="term" value="C:mitochondrion"/>
    <property type="evidence" value="ECO:0007669"/>
    <property type="project" value="UniProtKB-SubCell"/>
</dbReference>
<keyword evidence="6" id="KW-1185">Reference proteome</keyword>
<protein>
    <submittedName>
        <fullName evidence="5">ATP synthase mitochondrial F1 complex assembly factor 1</fullName>
    </submittedName>
</protein>
<evidence type="ECO:0000256" key="3">
    <source>
        <dbReference type="ARBA" id="ARBA00022946"/>
    </source>
</evidence>
<evidence type="ECO:0000313" key="5">
    <source>
        <dbReference type="EMBL" id="KAB1221994.1"/>
    </source>
</evidence>
<dbReference type="Pfam" id="PF06644">
    <property type="entry name" value="ATP11"/>
    <property type="match status" value="1"/>
</dbReference>
<dbReference type="OrthoDB" id="16535at2759"/>
<dbReference type="AlphaFoldDB" id="A0A6A1W9Q4"/>
<proteinExistence type="inferred from homology"/>
<keyword evidence="4" id="KW-0496">Mitochondrion</keyword>
<dbReference type="GO" id="GO:0033615">
    <property type="term" value="P:mitochondrial proton-transporting ATP synthase complex assembly"/>
    <property type="evidence" value="ECO:0007669"/>
    <property type="project" value="TreeGrafter"/>
</dbReference>
<dbReference type="PANTHER" id="PTHR13126:SF0">
    <property type="entry name" value="ATP SYNTHASE MITOCHONDRIAL F1 COMPLEX ASSEMBLY FACTOR 1"/>
    <property type="match status" value="1"/>
</dbReference>
<accession>A0A6A1W9Q4</accession>
<evidence type="ECO:0000313" key="6">
    <source>
        <dbReference type="Proteomes" id="UP000516437"/>
    </source>
</evidence>
<dbReference type="Proteomes" id="UP000516437">
    <property type="component" value="Chromosome 2"/>
</dbReference>
<evidence type="ECO:0000256" key="4">
    <source>
        <dbReference type="ARBA" id="ARBA00023128"/>
    </source>
</evidence>
<keyword evidence="3" id="KW-0809">Transit peptide</keyword>
<evidence type="ECO:0000256" key="1">
    <source>
        <dbReference type="ARBA" id="ARBA00004173"/>
    </source>
</evidence>
<dbReference type="InterPro" id="IPR010591">
    <property type="entry name" value="ATP11"/>
</dbReference>